<evidence type="ECO:0000256" key="3">
    <source>
        <dbReference type="ARBA" id="ARBA00022676"/>
    </source>
</evidence>
<keyword evidence="3" id="KW-0328">Glycosyltransferase</keyword>
<evidence type="ECO:0000256" key="9">
    <source>
        <dbReference type="SAM" id="Phobius"/>
    </source>
</evidence>
<feature type="transmembrane region" description="Helical" evidence="9">
    <location>
        <begin position="247"/>
        <end position="267"/>
    </location>
</feature>
<dbReference type="RefSeq" id="WP_344345644.1">
    <property type="nucleotide sequence ID" value="NZ_BAAAKJ010000522.1"/>
</dbReference>
<sequence length="672" mass="69101">MSTSLSGVLPSGMPSGDQEVAGGSGRPARGWRGLLAGSGEGPRWARPALWALLLVTAVLYLWGLGASGNANSFYAASTWAGTRSWKALFFASLDPGNAITVDKPPASLWVMALSGRIFGFSSWSMLVPQALEGVLSVALLHSAVRRWSGPVAGLLAGFVLAVTPVAALMFRFNNPDAMLVLLMMLACWATVRSVEAGQARWVVLAGAAVGLAFLTKMLQGYVIVPVLVLVHLWAAPVSLAKRLRNMLWGALSVAVSTGWFVLVAALWPASSRPFIGGSRNNSEWQLALGYNGLGRIFGGDGNLPGGGPGGGMPGGDAGITRMFNPGFGGEVAWLLPSALVALVALVVLTWRAPRTDRVRAAALLWGGWLVINGVIFSFMSGIIHPYYAVALAPPIGALVGVGACEMWRRRDVPWARVVLSLMTAAAGASAFLLLGRDSSWLPWLRWTLLVAAVVGAVALVAAARARRAVTVTAVVASLVGGLGGSAAWAVATASQPHGGPIPVSGPDGAGEPGGPGRSTAGPALVRLLKETNNRWAAATVGAGQAASLQLASHKAVMAMGGFSASDNSPTLEQFKRYVAKGEIHYLVAGGRMPGRGPAPAVPAGPDGGSASGTPAAPGGPGDGPQPPGAGPTAVPGGGDGNQIGEIESWVEENFQKITVDTRTVYDLTRRKS</sequence>
<feature type="transmembrane region" description="Helical" evidence="9">
    <location>
        <begin position="362"/>
        <end position="380"/>
    </location>
</feature>
<evidence type="ECO:0000256" key="4">
    <source>
        <dbReference type="ARBA" id="ARBA00022679"/>
    </source>
</evidence>
<keyword evidence="13" id="KW-1185">Reference proteome</keyword>
<feature type="transmembrane region" description="Helical" evidence="9">
    <location>
        <begin position="48"/>
        <end position="65"/>
    </location>
</feature>
<name>A0ABP4J7M1_9ACTN</name>
<evidence type="ECO:0000256" key="1">
    <source>
        <dbReference type="ARBA" id="ARBA00004651"/>
    </source>
</evidence>
<keyword evidence="2" id="KW-1003">Cell membrane</keyword>
<feature type="transmembrane region" description="Helical" evidence="9">
    <location>
        <begin position="331"/>
        <end position="350"/>
    </location>
</feature>
<feature type="region of interest" description="Disordered" evidence="8">
    <location>
        <begin position="596"/>
        <end position="644"/>
    </location>
</feature>
<comment type="subcellular location">
    <subcellularLocation>
        <location evidence="1">Cell membrane</location>
        <topology evidence="1">Multi-pass membrane protein</topology>
    </subcellularLocation>
</comment>
<dbReference type="Proteomes" id="UP001499863">
    <property type="component" value="Unassembled WGS sequence"/>
</dbReference>
<feature type="transmembrane region" description="Helical" evidence="9">
    <location>
        <begin position="414"/>
        <end position="434"/>
    </location>
</feature>
<feature type="domain" description="Glycosyltransferase RgtA/B/C/D-like" evidence="10">
    <location>
        <begin position="102"/>
        <end position="249"/>
    </location>
</feature>
<evidence type="ECO:0000256" key="8">
    <source>
        <dbReference type="SAM" id="MobiDB-lite"/>
    </source>
</evidence>
<feature type="compositionally biased region" description="Gly residues" evidence="8">
    <location>
        <begin position="507"/>
        <end position="516"/>
    </location>
</feature>
<evidence type="ECO:0000259" key="11">
    <source>
        <dbReference type="Pfam" id="PF24878"/>
    </source>
</evidence>
<dbReference type="InterPro" id="IPR038731">
    <property type="entry name" value="RgtA/B/C-like"/>
</dbReference>
<feature type="transmembrane region" description="Helical" evidence="9">
    <location>
        <begin position="152"/>
        <end position="171"/>
    </location>
</feature>
<dbReference type="Pfam" id="PF24878">
    <property type="entry name" value="YkcB_C"/>
    <property type="match status" value="1"/>
</dbReference>
<accession>A0ABP4J7M1</accession>
<proteinExistence type="predicted"/>
<evidence type="ECO:0000256" key="5">
    <source>
        <dbReference type="ARBA" id="ARBA00022692"/>
    </source>
</evidence>
<feature type="region of interest" description="Disordered" evidence="8">
    <location>
        <begin position="1"/>
        <end position="26"/>
    </location>
</feature>
<dbReference type="EMBL" id="BAAAKJ010000522">
    <property type="protein sequence ID" value="GAA1415459.1"/>
    <property type="molecule type" value="Genomic_DNA"/>
</dbReference>
<keyword evidence="4" id="KW-0808">Transferase</keyword>
<dbReference type="Pfam" id="PF13231">
    <property type="entry name" value="PMT_2"/>
    <property type="match status" value="1"/>
</dbReference>
<evidence type="ECO:0000256" key="6">
    <source>
        <dbReference type="ARBA" id="ARBA00022989"/>
    </source>
</evidence>
<dbReference type="InterPro" id="IPR050297">
    <property type="entry name" value="LipidA_mod_glycosyltrf_83"/>
</dbReference>
<protein>
    <submittedName>
        <fullName evidence="12">Glycosyltransferase family 39 protein</fullName>
    </submittedName>
</protein>
<dbReference type="PANTHER" id="PTHR33908:SF3">
    <property type="entry name" value="UNDECAPRENYL PHOSPHATE-ALPHA-4-AMINO-4-DEOXY-L-ARABINOSE ARABINOSYL TRANSFERASE"/>
    <property type="match status" value="1"/>
</dbReference>
<feature type="transmembrane region" description="Helical" evidence="9">
    <location>
        <begin position="468"/>
        <end position="491"/>
    </location>
</feature>
<evidence type="ECO:0000313" key="12">
    <source>
        <dbReference type="EMBL" id="GAA1415459.1"/>
    </source>
</evidence>
<evidence type="ECO:0000313" key="13">
    <source>
        <dbReference type="Proteomes" id="UP001499863"/>
    </source>
</evidence>
<keyword evidence="6 9" id="KW-1133">Transmembrane helix</keyword>
<dbReference type="InterPro" id="IPR056785">
    <property type="entry name" value="YkcA/B-like_C"/>
</dbReference>
<feature type="domain" description="Putative mannosyltransferase YkcA/B-like C-terminal" evidence="11">
    <location>
        <begin position="526"/>
        <end position="594"/>
    </location>
</feature>
<gene>
    <name evidence="12" type="ORF">GCM10009639_69480</name>
</gene>
<comment type="caution">
    <text evidence="12">The sequence shown here is derived from an EMBL/GenBank/DDBJ whole genome shotgun (WGS) entry which is preliminary data.</text>
</comment>
<evidence type="ECO:0000256" key="7">
    <source>
        <dbReference type="ARBA" id="ARBA00023136"/>
    </source>
</evidence>
<evidence type="ECO:0000259" key="10">
    <source>
        <dbReference type="Pfam" id="PF13231"/>
    </source>
</evidence>
<feature type="transmembrane region" description="Helical" evidence="9">
    <location>
        <begin position="221"/>
        <end position="240"/>
    </location>
</feature>
<keyword evidence="7 9" id="KW-0472">Membrane</keyword>
<organism evidence="12 13">
    <name type="scientific">Kitasatospora putterlickiae</name>
    <dbReference type="NCBI Taxonomy" id="221725"/>
    <lineage>
        <taxon>Bacteria</taxon>
        <taxon>Bacillati</taxon>
        <taxon>Actinomycetota</taxon>
        <taxon>Actinomycetes</taxon>
        <taxon>Kitasatosporales</taxon>
        <taxon>Streptomycetaceae</taxon>
        <taxon>Kitasatospora</taxon>
    </lineage>
</organism>
<evidence type="ECO:0000256" key="2">
    <source>
        <dbReference type="ARBA" id="ARBA00022475"/>
    </source>
</evidence>
<feature type="transmembrane region" description="Helical" evidence="9">
    <location>
        <begin position="440"/>
        <end position="461"/>
    </location>
</feature>
<feature type="transmembrane region" description="Helical" evidence="9">
    <location>
        <begin position="386"/>
        <end position="407"/>
    </location>
</feature>
<keyword evidence="5 9" id="KW-0812">Transmembrane</keyword>
<reference evidence="13" key="1">
    <citation type="journal article" date="2019" name="Int. J. Syst. Evol. Microbiol.">
        <title>The Global Catalogue of Microorganisms (GCM) 10K type strain sequencing project: providing services to taxonomists for standard genome sequencing and annotation.</title>
        <authorList>
            <consortium name="The Broad Institute Genomics Platform"/>
            <consortium name="The Broad Institute Genome Sequencing Center for Infectious Disease"/>
            <person name="Wu L."/>
            <person name="Ma J."/>
        </authorList>
    </citation>
    <scope>NUCLEOTIDE SEQUENCE [LARGE SCALE GENOMIC DNA]</scope>
    <source>
        <strain evidence="13">JCM 12393</strain>
    </source>
</reference>
<dbReference type="PANTHER" id="PTHR33908">
    <property type="entry name" value="MANNOSYLTRANSFERASE YKCB-RELATED"/>
    <property type="match status" value="1"/>
</dbReference>
<feature type="region of interest" description="Disordered" evidence="8">
    <location>
        <begin position="498"/>
        <end position="519"/>
    </location>
</feature>